<organism evidence="1">
    <name type="scientific">Oryza meridionalis</name>
    <dbReference type="NCBI Taxonomy" id="40149"/>
    <lineage>
        <taxon>Eukaryota</taxon>
        <taxon>Viridiplantae</taxon>
        <taxon>Streptophyta</taxon>
        <taxon>Embryophyta</taxon>
        <taxon>Tracheophyta</taxon>
        <taxon>Spermatophyta</taxon>
        <taxon>Magnoliopsida</taxon>
        <taxon>Liliopsida</taxon>
        <taxon>Poales</taxon>
        <taxon>Poaceae</taxon>
        <taxon>BOP clade</taxon>
        <taxon>Oryzoideae</taxon>
        <taxon>Oryzeae</taxon>
        <taxon>Oryzinae</taxon>
        <taxon>Oryza</taxon>
    </lineage>
</organism>
<reference evidence="1" key="2">
    <citation type="submission" date="2018-05" db="EMBL/GenBank/DDBJ databases">
        <title>OmerRS3 (Oryza meridionalis Reference Sequence Version 3).</title>
        <authorList>
            <person name="Zhang J."/>
            <person name="Kudrna D."/>
            <person name="Lee S."/>
            <person name="Talag J."/>
            <person name="Welchert J."/>
            <person name="Wing R.A."/>
        </authorList>
    </citation>
    <scope>NUCLEOTIDE SEQUENCE [LARGE SCALE GENOMIC DNA]</scope>
    <source>
        <strain evidence="1">cv. OR44</strain>
    </source>
</reference>
<proteinExistence type="predicted"/>
<dbReference type="Proteomes" id="UP000008021">
    <property type="component" value="Chromosome 2"/>
</dbReference>
<sequence length="81" mass="8436">MVATSSQLVIHDDVSSDTVSATTANGNGGIVLAMIKNWLRSLLTTSPQHQSAVEAVAVHGVYAPAEALSLLEHGGARAERR</sequence>
<protein>
    <submittedName>
        <fullName evidence="1">Uncharacterized protein</fullName>
    </submittedName>
</protein>
<dbReference type="HOGENOM" id="CLU_2675225_0_0_1"/>
<accession>A0A0E0CR90</accession>
<keyword evidence="2" id="KW-1185">Reference proteome</keyword>
<name>A0A0E0CR90_9ORYZ</name>
<dbReference type="EnsemblPlants" id="OMERI02G30640.1">
    <property type="protein sequence ID" value="OMERI02G30640.1"/>
    <property type="gene ID" value="OMERI02G30640"/>
</dbReference>
<evidence type="ECO:0000313" key="1">
    <source>
        <dbReference type="EnsemblPlants" id="OMERI02G30640.1"/>
    </source>
</evidence>
<reference evidence="1" key="1">
    <citation type="submission" date="2015-04" db="UniProtKB">
        <authorList>
            <consortium name="EnsemblPlants"/>
        </authorList>
    </citation>
    <scope>IDENTIFICATION</scope>
</reference>
<evidence type="ECO:0000313" key="2">
    <source>
        <dbReference type="Proteomes" id="UP000008021"/>
    </source>
</evidence>
<dbReference type="Gramene" id="OMERI02G30640.1">
    <property type="protein sequence ID" value="OMERI02G30640.1"/>
    <property type="gene ID" value="OMERI02G30640"/>
</dbReference>
<dbReference type="AlphaFoldDB" id="A0A0E0CR90"/>